<evidence type="ECO:0000256" key="2">
    <source>
        <dbReference type="ARBA" id="ARBA00022448"/>
    </source>
</evidence>
<sequence length="426" mass="45708">MDPHSYTHIFVLGLIFSFADAYGIGANDVSNSFATSVSSGALTLGQACFIAVFTEFAGAFFLGAKTADTIRSKIISVSLFASNPGLLMLGMLCAVVGSATWVIFATSRGWPVSSTHSITGAVLGMGIASHGFGSVNWGWSGIAKIIASWFISPVVAGSIAAILFLLTKYLVLESKNSFERGLLAVPFFFFITIFINVTFILNNGIPGSTTKISFGKIVWISAIAAGAVAILSYIFYCTWLRRKIKNNEDLKWYHVFAAPFLGPMPQVPEPTQDLESNEKKGSDSASEELPPTTLIGKAKGFLFRGVNKEVRNLDNPKLADMHARAKKYDSETENLFQFVQILSACAASFAHGSNDVANAVGPLATIYQVWNTGAVPAAKSSVPAWILAFCAIGIDIGLVTYGYHIMRSLGNNMTYTTASRGFCAEL</sequence>
<accession>A0A2T9XZG1</accession>
<proteinExistence type="inferred from homology"/>
<dbReference type="EMBL" id="MBFR01000849">
    <property type="protein sequence ID" value="PVU85496.1"/>
    <property type="molecule type" value="Genomic_DNA"/>
</dbReference>
<dbReference type="Proteomes" id="UP000245383">
    <property type="component" value="Unassembled WGS sequence"/>
</dbReference>
<feature type="transmembrane region" description="Helical" evidence="7">
    <location>
        <begin position="146"/>
        <end position="171"/>
    </location>
</feature>
<feature type="transmembrane region" description="Helical" evidence="7">
    <location>
        <begin position="44"/>
        <end position="64"/>
    </location>
</feature>
<feature type="transmembrane region" description="Helical" evidence="7">
    <location>
        <begin position="384"/>
        <end position="403"/>
    </location>
</feature>
<dbReference type="OrthoDB" id="260807at2759"/>
<feature type="transmembrane region" description="Helical" evidence="7">
    <location>
        <begin position="85"/>
        <end position="106"/>
    </location>
</feature>
<comment type="similarity">
    <text evidence="7">Belongs to the inorganic phosphate transporter (PiT) (TC 2.A.20) family.</text>
</comment>
<comment type="function">
    <text evidence="7">Sodium-phosphate symporter.</text>
</comment>
<reference evidence="9 10" key="1">
    <citation type="journal article" date="2018" name="MBio">
        <title>Comparative Genomics Reveals the Core Gene Toolbox for the Fungus-Insect Symbiosis.</title>
        <authorList>
            <person name="Wang Y."/>
            <person name="Stata M."/>
            <person name="Wang W."/>
            <person name="Stajich J.E."/>
            <person name="White M.M."/>
            <person name="Moncalvo J.M."/>
        </authorList>
    </citation>
    <scope>NUCLEOTIDE SEQUENCE [LARGE SCALE GENOMIC DNA]</scope>
    <source>
        <strain evidence="9 10">SWE-8-4</strain>
    </source>
</reference>
<dbReference type="InterPro" id="IPR001204">
    <property type="entry name" value="Phos_transporter"/>
</dbReference>
<comment type="caution">
    <text evidence="9">The sequence shown here is derived from an EMBL/GenBank/DDBJ whole genome shotgun (WGS) entry which is preliminary data.</text>
</comment>
<evidence type="ECO:0000256" key="7">
    <source>
        <dbReference type="RuleBase" id="RU363058"/>
    </source>
</evidence>
<comment type="subcellular location">
    <subcellularLocation>
        <location evidence="1 7">Membrane</location>
        <topology evidence="1 7">Multi-pass membrane protein</topology>
    </subcellularLocation>
</comment>
<keyword evidence="4 7" id="KW-0812">Transmembrane</keyword>
<evidence type="ECO:0000256" key="6">
    <source>
        <dbReference type="ARBA" id="ARBA00023136"/>
    </source>
</evidence>
<organism evidence="9 10">
    <name type="scientific">Smittium simulii</name>
    <dbReference type="NCBI Taxonomy" id="133385"/>
    <lineage>
        <taxon>Eukaryota</taxon>
        <taxon>Fungi</taxon>
        <taxon>Fungi incertae sedis</taxon>
        <taxon>Zoopagomycota</taxon>
        <taxon>Kickxellomycotina</taxon>
        <taxon>Harpellomycetes</taxon>
        <taxon>Harpellales</taxon>
        <taxon>Legeriomycetaceae</taxon>
        <taxon>Smittium</taxon>
    </lineage>
</organism>
<feature type="transmembrane region" description="Helical" evidence="7">
    <location>
        <begin position="183"/>
        <end position="205"/>
    </location>
</feature>
<evidence type="ECO:0000256" key="1">
    <source>
        <dbReference type="ARBA" id="ARBA00004141"/>
    </source>
</evidence>
<dbReference type="PANTHER" id="PTHR11101">
    <property type="entry name" value="PHOSPHATE TRANSPORTER"/>
    <property type="match status" value="1"/>
</dbReference>
<dbReference type="GO" id="GO:0016020">
    <property type="term" value="C:membrane"/>
    <property type="evidence" value="ECO:0007669"/>
    <property type="project" value="UniProtKB-SubCell"/>
</dbReference>
<protein>
    <recommendedName>
        <fullName evidence="7">Phosphate transporter</fullName>
    </recommendedName>
</protein>
<gene>
    <name evidence="9" type="ORF">BB561_006939</name>
</gene>
<feature type="transmembrane region" description="Helical" evidence="7">
    <location>
        <begin position="118"/>
        <end position="139"/>
    </location>
</feature>
<keyword evidence="2 7" id="KW-0813">Transport</keyword>
<feature type="transmembrane region" description="Helical" evidence="7">
    <location>
        <begin position="7"/>
        <end position="24"/>
    </location>
</feature>
<dbReference type="PANTHER" id="PTHR11101:SF80">
    <property type="entry name" value="PHOSPHATE TRANSPORTER"/>
    <property type="match status" value="1"/>
</dbReference>
<dbReference type="GO" id="GO:0035435">
    <property type="term" value="P:phosphate ion transmembrane transport"/>
    <property type="evidence" value="ECO:0007669"/>
    <property type="project" value="TreeGrafter"/>
</dbReference>
<dbReference type="GO" id="GO:0005315">
    <property type="term" value="F:phosphate transmembrane transporter activity"/>
    <property type="evidence" value="ECO:0007669"/>
    <property type="project" value="InterPro"/>
</dbReference>
<dbReference type="AlphaFoldDB" id="A0A2T9XZG1"/>
<evidence type="ECO:0000256" key="8">
    <source>
        <dbReference type="SAM" id="MobiDB-lite"/>
    </source>
</evidence>
<evidence type="ECO:0000313" key="9">
    <source>
        <dbReference type="EMBL" id="PVU85496.1"/>
    </source>
</evidence>
<keyword evidence="5 7" id="KW-1133">Transmembrane helix</keyword>
<feature type="region of interest" description="Disordered" evidence="8">
    <location>
        <begin position="268"/>
        <end position="291"/>
    </location>
</feature>
<evidence type="ECO:0000256" key="5">
    <source>
        <dbReference type="ARBA" id="ARBA00022989"/>
    </source>
</evidence>
<evidence type="ECO:0000256" key="3">
    <source>
        <dbReference type="ARBA" id="ARBA00022592"/>
    </source>
</evidence>
<name>A0A2T9XZG1_9FUNG</name>
<feature type="non-terminal residue" evidence="9">
    <location>
        <position position="426"/>
    </location>
</feature>
<evidence type="ECO:0000256" key="4">
    <source>
        <dbReference type="ARBA" id="ARBA00022692"/>
    </source>
</evidence>
<evidence type="ECO:0000313" key="10">
    <source>
        <dbReference type="Proteomes" id="UP000245383"/>
    </source>
</evidence>
<keyword evidence="3 7" id="KW-0592">Phosphate transport</keyword>
<keyword evidence="6 7" id="KW-0472">Membrane</keyword>
<dbReference type="STRING" id="133385.A0A2T9XZG1"/>
<feature type="transmembrane region" description="Helical" evidence="7">
    <location>
        <begin position="217"/>
        <end position="236"/>
    </location>
</feature>
<keyword evidence="10" id="KW-1185">Reference proteome</keyword>
<dbReference type="Pfam" id="PF01384">
    <property type="entry name" value="PHO4"/>
    <property type="match status" value="1"/>
</dbReference>